<comment type="caution">
    <text evidence="1">The sequence shown here is derived from an EMBL/GenBank/DDBJ whole genome shotgun (WGS) entry which is preliminary data.</text>
</comment>
<proteinExistence type="predicted"/>
<dbReference type="AlphaFoldDB" id="A0A8J1UVN4"/>
<dbReference type="Proteomes" id="UP000749559">
    <property type="component" value="Unassembled WGS sequence"/>
</dbReference>
<accession>A0A8J1UVN4</accession>
<organism evidence="1 2">
    <name type="scientific">Owenia fusiformis</name>
    <name type="common">Polychaete worm</name>
    <dbReference type="NCBI Taxonomy" id="6347"/>
    <lineage>
        <taxon>Eukaryota</taxon>
        <taxon>Metazoa</taxon>
        <taxon>Spiralia</taxon>
        <taxon>Lophotrochozoa</taxon>
        <taxon>Annelida</taxon>
        <taxon>Polychaeta</taxon>
        <taxon>Sedentaria</taxon>
        <taxon>Canalipalpata</taxon>
        <taxon>Sabellida</taxon>
        <taxon>Oweniida</taxon>
        <taxon>Oweniidae</taxon>
        <taxon>Owenia</taxon>
    </lineage>
</organism>
<evidence type="ECO:0000313" key="2">
    <source>
        <dbReference type="Proteomes" id="UP000749559"/>
    </source>
</evidence>
<evidence type="ECO:0000313" key="1">
    <source>
        <dbReference type="EMBL" id="CAH1781866.1"/>
    </source>
</evidence>
<dbReference type="EMBL" id="CAIIXF020000004">
    <property type="protein sequence ID" value="CAH1781866.1"/>
    <property type="molecule type" value="Genomic_DNA"/>
</dbReference>
<keyword evidence="2" id="KW-1185">Reference proteome</keyword>
<gene>
    <name evidence="1" type="ORF">OFUS_LOCUS8377</name>
</gene>
<name>A0A8J1UVN4_OWEFU</name>
<sequence length="113" mass="12623">MDNTQTTPPIVMTTTAPSIVLEKPKTHMGTAKNEHNIRKSQRVSFAEKRLSMEDNDDIFSIPDKRQIFVVIIVGVCVLVGGLILTLIVEVIIEATNDTETQPRNTMFTTQIKP</sequence>
<protein>
    <submittedName>
        <fullName evidence="1">Uncharacterized protein</fullName>
    </submittedName>
</protein>
<reference evidence="1" key="1">
    <citation type="submission" date="2022-03" db="EMBL/GenBank/DDBJ databases">
        <authorList>
            <person name="Martin C."/>
        </authorList>
    </citation>
    <scope>NUCLEOTIDE SEQUENCE</scope>
</reference>